<feature type="domain" description="EamA" evidence="8">
    <location>
        <begin position="73"/>
        <end position="204"/>
    </location>
</feature>
<dbReference type="InterPro" id="IPR037185">
    <property type="entry name" value="EmrE-like"/>
</dbReference>
<evidence type="ECO:0000256" key="7">
    <source>
        <dbReference type="SAM" id="Phobius"/>
    </source>
</evidence>
<feature type="transmembrane region" description="Helical" evidence="7">
    <location>
        <begin position="247"/>
        <end position="268"/>
    </location>
</feature>
<feature type="transmembrane region" description="Helical" evidence="7">
    <location>
        <begin position="157"/>
        <end position="178"/>
    </location>
</feature>
<dbReference type="Pfam" id="PF00892">
    <property type="entry name" value="EamA"/>
    <property type="match status" value="1"/>
</dbReference>
<keyword evidence="5 7" id="KW-0472">Membrane</keyword>
<evidence type="ECO:0000256" key="2">
    <source>
        <dbReference type="ARBA" id="ARBA00007362"/>
    </source>
</evidence>
<evidence type="ECO:0000313" key="10">
    <source>
        <dbReference type="Proteomes" id="UP000295301"/>
    </source>
</evidence>
<comment type="subcellular location">
    <subcellularLocation>
        <location evidence="1">Membrane</location>
        <topology evidence="1">Multi-pass membrane protein</topology>
    </subcellularLocation>
</comment>
<accession>A0A4R5UT77</accession>
<dbReference type="PANTHER" id="PTHR32322">
    <property type="entry name" value="INNER MEMBRANE TRANSPORTER"/>
    <property type="match status" value="1"/>
</dbReference>
<reference evidence="9 10" key="1">
    <citation type="submission" date="2019-03" db="EMBL/GenBank/DDBJ databases">
        <title>Ruegeria lutea sp. nov., a novel strain, isolated from marine sediment, the Masan Bay, South Korea.</title>
        <authorList>
            <person name="Kim J."/>
            <person name="Kim D.-Y."/>
            <person name="Lee S.-S."/>
        </authorList>
    </citation>
    <scope>NUCLEOTIDE SEQUENCE [LARGE SCALE GENOMIC DNA]</scope>
    <source>
        <strain evidence="9 10">318-1</strain>
    </source>
</reference>
<evidence type="ECO:0000256" key="3">
    <source>
        <dbReference type="ARBA" id="ARBA00022692"/>
    </source>
</evidence>
<dbReference type="AlphaFoldDB" id="A0A4R5UT77"/>
<dbReference type="OrthoDB" id="8688375at2"/>
<gene>
    <name evidence="9" type="ORF">E1832_18975</name>
</gene>
<evidence type="ECO:0000259" key="8">
    <source>
        <dbReference type="Pfam" id="PF00892"/>
    </source>
</evidence>
<dbReference type="SUPFAM" id="SSF103481">
    <property type="entry name" value="Multidrug resistance efflux transporter EmrE"/>
    <property type="match status" value="2"/>
</dbReference>
<feature type="transmembrane region" description="Helical" evidence="7">
    <location>
        <begin position="216"/>
        <end position="235"/>
    </location>
</feature>
<feature type="transmembrane region" description="Helical" evidence="7">
    <location>
        <begin position="335"/>
        <end position="351"/>
    </location>
</feature>
<feature type="transmembrane region" description="Helical" evidence="7">
    <location>
        <begin position="132"/>
        <end position="151"/>
    </location>
</feature>
<organism evidence="9 10">
    <name type="scientific">Antarcticimicrobium luteum</name>
    <dbReference type="NCBI Taxonomy" id="2547397"/>
    <lineage>
        <taxon>Bacteria</taxon>
        <taxon>Pseudomonadati</taxon>
        <taxon>Pseudomonadota</taxon>
        <taxon>Alphaproteobacteria</taxon>
        <taxon>Rhodobacterales</taxon>
        <taxon>Paracoccaceae</taxon>
        <taxon>Antarcticimicrobium</taxon>
    </lineage>
</organism>
<keyword evidence="4 7" id="KW-1133">Transmembrane helix</keyword>
<comment type="similarity">
    <text evidence="2">Belongs to the EamA transporter family.</text>
</comment>
<comment type="caution">
    <text evidence="9">The sequence shown here is derived from an EMBL/GenBank/DDBJ whole genome shotgun (WGS) entry which is preliminary data.</text>
</comment>
<evidence type="ECO:0000256" key="4">
    <source>
        <dbReference type="ARBA" id="ARBA00022989"/>
    </source>
</evidence>
<sequence>MPSSTAGAIRPEPPRNRPPRLTGRPPEGHPEATAVTGRAAPVKGRPSTAEECSCVAHPPALQIAPPTVLRLWLVVLGVGLSWGATGPLSKLAVSTGHSAIGIAFWNTLLAALAATLIQTLRGRRLPLGARHVRFYLICGLLGTALPSGLSYTAYAHLPIGITVMLLSLIPMVTLLVAWPLGLESPSGRRILGLLLGAMGVALIVLPGSSLPDPAQAIWILAPLAVAFSYSGENIVIARSQMRDLGPFTTLCGLSWGALVLLTPVMLVTDSWVDIARFGPPEQAVLAITVLNMVAYAGYIWLIGHAGPVFAAQVGYVVTGTGVLLGVALFGERHSIWVWAALGVLVLGLALVQPKRPKGAAVAAPAPVPQGPAKM</sequence>
<proteinExistence type="inferred from homology"/>
<feature type="transmembrane region" description="Helical" evidence="7">
    <location>
        <begin position="190"/>
        <end position="210"/>
    </location>
</feature>
<evidence type="ECO:0000256" key="6">
    <source>
        <dbReference type="SAM" id="MobiDB-lite"/>
    </source>
</evidence>
<protein>
    <submittedName>
        <fullName evidence="9">DMT family transporter</fullName>
    </submittedName>
</protein>
<feature type="region of interest" description="Disordered" evidence="6">
    <location>
        <begin position="1"/>
        <end position="45"/>
    </location>
</feature>
<evidence type="ECO:0000256" key="1">
    <source>
        <dbReference type="ARBA" id="ARBA00004141"/>
    </source>
</evidence>
<dbReference type="GO" id="GO:0016020">
    <property type="term" value="C:membrane"/>
    <property type="evidence" value="ECO:0007669"/>
    <property type="project" value="UniProtKB-SubCell"/>
</dbReference>
<feature type="transmembrane region" description="Helical" evidence="7">
    <location>
        <begin position="283"/>
        <end position="301"/>
    </location>
</feature>
<dbReference type="InterPro" id="IPR050638">
    <property type="entry name" value="AA-Vitamin_Transporters"/>
</dbReference>
<feature type="transmembrane region" description="Helical" evidence="7">
    <location>
        <begin position="99"/>
        <end position="120"/>
    </location>
</feature>
<feature type="transmembrane region" description="Helical" evidence="7">
    <location>
        <begin position="308"/>
        <end position="329"/>
    </location>
</feature>
<dbReference type="EMBL" id="SMUV01000073">
    <property type="protein sequence ID" value="TDK42225.1"/>
    <property type="molecule type" value="Genomic_DNA"/>
</dbReference>
<evidence type="ECO:0000313" key="9">
    <source>
        <dbReference type="EMBL" id="TDK42225.1"/>
    </source>
</evidence>
<evidence type="ECO:0000256" key="5">
    <source>
        <dbReference type="ARBA" id="ARBA00023136"/>
    </source>
</evidence>
<dbReference type="PANTHER" id="PTHR32322:SF2">
    <property type="entry name" value="EAMA DOMAIN-CONTAINING PROTEIN"/>
    <property type="match status" value="1"/>
</dbReference>
<feature type="transmembrane region" description="Helical" evidence="7">
    <location>
        <begin position="71"/>
        <end position="93"/>
    </location>
</feature>
<keyword evidence="3 7" id="KW-0812">Transmembrane</keyword>
<dbReference type="Proteomes" id="UP000295301">
    <property type="component" value="Unassembled WGS sequence"/>
</dbReference>
<dbReference type="InterPro" id="IPR000620">
    <property type="entry name" value="EamA_dom"/>
</dbReference>
<keyword evidence="10" id="KW-1185">Reference proteome</keyword>
<name>A0A4R5UT77_9RHOB</name>